<reference evidence="3 4" key="1">
    <citation type="journal article" date="2000" name="Nature">
        <title>Complete DNA sequence of a serogroup A strain of Neisseria meningitidis Z2491.</title>
        <authorList>
            <person name="Parkhill J."/>
            <person name="Achtman M."/>
            <person name="James K.D."/>
            <person name="Bentley S.D."/>
            <person name="Churcher C."/>
            <person name="Klee S.R."/>
            <person name="Morelli G."/>
            <person name="Basham D."/>
            <person name="Brown D."/>
            <person name="Chillingworth T."/>
            <person name="Davies R.M."/>
            <person name="Davis P."/>
            <person name="Devlin K."/>
            <person name="Feltwell T."/>
            <person name="Hamlin N."/>
            <person name="Holroyd S."/>
            <person name="Jagels K."/>
            <person name="Leather S."/>
            <person name="Moule S."/>
            <person name="Mungall K."/>
            <person name="Quail M.A."/>
            <person name="Rajandream M.A."/>
            <person name="Rutherford K.M."/>
            <person name="Simmonds M."/>
            <person name="Skelton J."/>
            <person name="Whitehead S."/>
            <person name="Spratt B.G."/>
            <person name="Barrell B.G."/>
        </authorList>
    </citation>
    <scope>NUCLEOTIDE SEQUENCE [LARGE SCALE GENOMIC DNA]</scope>
    <source>
        <strain evidence="4">DSM 15465 / Z2491</strain>
    </source>
</reference>
<dbReference type="EnsemblBacteria" id="CAM08950">
    <property type="protein sequence ID" value="CAM08950"/>
    <property type="gene ID" value="NMA1829"/>
</dbReference>
<dbReference type="InterPro" id="IPR053861">
    <property type="entry name" value="Phage_Mu_Gp45_N"/>
</dbReference>
<dbReference type="PIRSF" id="PIRSF012337">
    <property type="entry name" value="gp45"/>
    <property type="match status" value="1"/>
</dbReference>
<evidence type="ECO:0000313" key="3">
    <source>
        <dbReference type="EMBL" id="CAM08950.1"/>
    </source>
</evidence>
<proteinExistence type="predicted"/>
<dbReference type="InterPro" id="IPR014462">
    <property type="entry name" value="Phage_Mu_Gp45"/>
</dbReference>
<dbReference type="RefSeq" id="WP_002237234.1">
    <property type="nucleotide sequence ID" value="NC_003116.1"/>
</dbReference>
<dbReference type="HOGENOM" id="CLU_108409_0_0_4"/>
<gene>
    <name evidence="3" type="ordered locus">NMA1829</name>
</gene>
<name>A0A0U1RJS5_NEIMA</name>
<dbReference type="NCBIfam" id="TIGR01644">
    <property type="entry name" value="phage_P2_V"/>
    <property type="match status" value="1"/>
</dbReference>
<dbReference type="InterPro" id="IPR013046">
    <property type="entry name" value="GpV/Gp45"/>
</dbReference>
<protein>
    <recommendedName>
        <fullName evidence="2">Bacteriophage Mu Gp45 N-terminal domain-containing protein</fullName>
    </recommendedName>
</protein>
<dbReference type="KEGG" id="nma:NMA1829"/>
<dbReference type="EMBL" id="AL157959">
    <property type="protein sequence ID" value="CAM08950.1"/>
    <property type="molecule type" value="Genomic_DNA"/>
</dbReference>
<evidence type="ECO:0000259" key="2">
    <source>
        <dbReference type="Pfam" id="PF06890"/>
    </source>
</evidence>
<sequence>MDAKTIDNRIRRAFNGIRQAFRGKIARVKAAGGVQQIQVEGLEGETVQDLEHAENFGFTSNPPAGSDCVVVPLGGKTSHGIIVTTTNGAYRITGLAEGETAVYNADGAKMVLKKGRIIEIDCETLNIKAPGGVNIDAPNVGCTAQITAEGQINGNGGMAVKGGSGTSFTGNVQMVGDLDTTGKLTNNGKNVGSDHKHNGDSGGTTSDPL</sequence>
<feature type="region of interest" description="Disordered" evidence="1">
    <location>
        <begin position="179"/>
        <end position="209"/>
    </location>
</feature>
<evidence type="ECO:0000256" key="1">
    <source>
        <dbReference type="SAM" id="MobiDB-lite"/>
    </source>
</evidence>
<dbReference type="GeneID" id="93387754"/>
<organism evidence="3 4">
    <name type="scientific">Neisseria meningitidis serogroup A / serotype 4A (strain DSM 15465 / Z2491)</name>
    <dbReference type="NCBI Taxonomy" id="122587"/>
    <lineage>
        <taxon>Bacteria</taxon>
        <taxon>Pseudomonadati</taxon>
        <taxon>Pseudomonadota</taxon>
        <taxon>Betaproteobacteria</taxon>
        <taxon>Neisseriales</taxon>
        <taxon>Neisseriaceae</taxon>
        <taxon>Neisseria</taxon>
    </lineage>
</organism>
<dbReference type="Pfam" id="PF06890">
    <property type="entry name" value="Phage_Mu_Gp45"/>
    <property type="match status" value="1"/>
</dbReference>
<feature type="domain" description="Bacteriophage Mu Gp45 N-terminal" evidence="2">
    <location>
        <begin position="22"/>
        <end position="88"/>
    </location>
</feature>
<dbReference type="AlphaFoldDB" id="A0A0U1RJS5"/>
<accession>A0A0U1RJS5</accession>
<evidence type="ECO:0000313" key="4">
    <source>
        <dbReference type="Proteomes" id="UP000000626"/>
    </source>
</evidence>
<dbReference type="Proteomes" id="UP000000626">
    <property type="component" value="Chromosome"/>
</dbReference>